<evidence type="ECO:0000313" key="13">
    <source>
        <dbReference type="Proteomes" id="UP000238348"/>
    </source>
</evidence>
<reference evidence="12 13" key="1">
    <citation type="submission" date="2015-09" db="EMBL/GenBank/DDBJ databases">
        <title>Sorangium comparison.</title>
        <authorList>
            <person name="Zaburannyi N."/>
            <person name="Bunk B."/>
            <person name="Overmann J."/>
            <person name="Mueller R."/>
        </authorList>
    </citation>
    <scope>NUCLEOTIDE SEQUENCE [LARGE SCALE GENOMIC DNA]</scope>
    <source>
        <strain evidence="12 13">So ce26</strain>
    </source>
</reference>
<comment type="pathway">
    <text evidence="8">Carbohydrate metabolism; glyoxylate cycle; (S)-malate from isocitrate: step 2/2.</text>
</comment>
<dbReference type="OrthoDB" id="9768429at2"/>
<evidence type="ECO:0000259" key="9">
    <source>
        <dbReference type="Pfam" id="PF01274"/>
    </source>
</evidence>
<dbReference type="CDD" id="cd00727">
    <property type="entry name" value="malate_synt_A"/>
    <property type="match status" value="1"/>
</dbReference>
<dbReference type="Pfam" id="PF20656">
    <property type="entry name" value="MS_N"/>
    <property type="match status" value="1"/>
</dbReference>
<dbReference type="NCBIfam" id="TIGR01344">
    <property type="entry name" value="malate_syn_A"/>
    <property type="match status" value="1"/>
</dbReference>
<feature type="domain" description="Malate synthase C-terminal" evidence="11">
    <location>
        <begin position="412"/>
        <end position="530"/>
    </location>
</feature>
<feature type="active site" description="Proton donor" evidence="7">
    <location>
        <position position="446"/>
    </location>
</feature>
<dbReference type="Pfam" id="PF01274">
    <property type="entry name" value="MS_TIM-barrel"/>
    <property type="match status" value="1"/>
</dbReference>
<keyword evidence="3 8" id="KW-0329">Glyoxylate bypass</keyword>
<dbReference type="InterPro" id="IPR044856">
    <property type="entry name" value="Malate_synth_C_sf"/>
</dbReference>
<dbReference type="Gene3D" id="3.20.20.360">
    <property type="entry name" value="Malate synthase, domain 3"/>
    <property type="match status" value="1"/>
</dbReference>
<evidence type="ECO:0000256" key="4">
    <source>
        <dbReference type="ARBA" id="ARBA00022532"/>
    </source>
</evidence>
<organism evidence="12 13">
    <name type="scientific">Sorangium cellulosum</name>
    <name type="common">Polyangium cellulosum</name>
    <dbReference type="NCBI Taxonomy" id="56"/>
    <lineage>
        <taxon>Bacteria</taxon>
        <taxon>Pseudomonadati</taxon>
        <taxon>Myxococcota</taxon>
        <taxon>Polyangia</taxon>
        <taxon>Polyangiales</taxon>
        <taxon>Polyangiaceae</taxon>
        <taxon>Sorangium</taxon>
    </lineage>
</organism>
<evidence type="ECO:0000256" key="5">
    <source>
        <dbReference type="ARBA" id="ARBA00022679"/>
    </source>
</evidence>
<comment type="similarity">
    <text evidence="1 8">Belongs to the malate synthase family.</text>
</comment>
<dbReference type="Proteomes" id="UP000238348">
    <property type="component" value="Chromosome"/>
</dbReference>
<evidence type="ECO:0000256" key="3">
    <source>
        <dbReference type="ARBA" id="ARBA00022435"/>
    </source>
</evidence>
<comment type="catalytic activity">
    <reaction evidence="6 8">
        <text>glyoxylate + acetyl-CoA + H2O = (S)-malate + CoA + H(+)</text>
        <dbReference type="Rhea" id="RHEA:18181"/>
        <dbReference type="ChEBI" id="CHEBI:15377"/>
        <dbReference type="ChEBI" id="CHEBI:15378"/>
        <dbReference type="ChEBI" id="CHEBI:15589"/>
        <dbReference type="ChEBI" id="CHEBI:36655"/>
        <dbReference type="ChEBI" id="CHEBI:57287"/>
        <dbReference type="ChEBI" id="CHEBI:57288"/>
        <dbReference type="EC" id="2.3.3.9"/>
    </reaction>
</comment>
<dbReference type="RefSeq" id="WP_104986478.1">
    <property type="nucleotide sequence ID" value="NZ_CP012673.1"/>
</dbReference>
<evidence type="ECO:0000259" key="11">
    <source>
        <dbReference type="Pfam" id="PF20659"/>
    </source>
</evidence>
<evidence type="ECO:0000256" key="6">
    <source>
        <dbReference type="ARBA" id="ARBA00047918"/>
    </source>
</evidence>
<dbReference type="EC" id="2.3.3.9" evidence="2 8"/>
<sequence length="547" mass="61444">MSHHHETLNLSLLGPRVAGDDAVLTPEALRFLASLGRKFADRVPALLGRRREVQARLDKGERFDFLRETRDVREGNWTVAPLPADLLDRRVEITGPVDPKMIINALNSGASVFMADFEDATSPTWKNLIEGQAALRLAARRELRYEDPATGKRYALGDRLATLLVRPRGWHLLEKHVELDGKPLPGGLFDFGLYFFHNARELVRRGTGPYFYLPKMESHLEARLWNDIFLFAQEALGLPAGTIKATVLIETLPAAFEMDEILHELRQHSAGLNCGRWDYIFSFIKRLRNDPACVMPDRSQVTMEQHFLRSYTQLLVKTCHRRGVHAMGGMAAQIPIKSDPDANRAALEKVRADKLREVKDGHDGTWVAHPGLVPLAREVFDAHMPGPNQIEQKREDVQVTAADLLKVPAGPRTEAGLRHNLRVGVQYLEAWISGLGCVPLYNLMEDAATAEISRTQVWQWIRHKATLDDGAPLTVERFRAAMDSEMAALRGALGEARFDGGRFAEARALFERLSIGDTFEEFLTLPAYELLIVRAKPESAERSRPAI</sequence>
<dbReference type="Gene3D" id="1.20.1220.12">
    <property type="entry name" value="Malate synthase, domain III"/>
    <property type="match status" value="1"/>
</dbReference>
<dbReference type="Pfam" id="PF20659">
    <property type="entry name" value="MS_C"/>
    <property type="match status" value="1"/>
</dbReference>
<keyword evidence="5 8" id="KW-0808">Transferase</keyword>
<dbReference type="GO" id="GO:0006097">
    <property type="term" value="P:glyoxylate cycle"/>
    <property type="evidence" value="ECO:0007669"/>
    <property type="project" value="UniProtKB-UniPathway"/>
</dbReference>
<keyword evidence="12" id="KW-0012">Acyltransferase</keyword>
<dbReference type="InterPro" id="IPR011076">
    <property type="entry name" value="Malate_synth_sf"/>
</dbReference>
<feature type="active site" description="Proton acceptor" evidence="7">
    <location>
        <position position="166"/>
    </location>
</feature>
<protein>
    <recommendedName>
        <fullName evidence="2 8">Malate synthase</fullName>
        <ecNumber evidence="2 8">2.3.3.9</ecNumber>
    </recommendedName>
</protein>
<dbReference type="GO" id="GO:0004474">
    <property type="term" value="F:malate synthase activity"/>
    <property type="evidence" value="ECO:0007669"/>
    <property type="project" value="UniProtKB-EC"/>
</dbReference>
<evidence type="ECO:0000256" key="2">
    <source>
        <dbReference type="ARBA" id="ARBA00012636"/>
    </source>
</evidence>
<dbReference type="InterPro" id="IPR046363">
    <property type="entry name" value="MS_N_TIM-barrel_dom"/>
</dbReference>
<dbReference type="PANTHER" id="PTHR42902:SF1">
    <property type="entry name" value="MALATE SYNTHASE 1-RELATED"/>
    <property type="match status" value="1"/>
</dbReference>
<dbReference type="AlphaFoldDB" id="A0A2L0FAX2"/>
<evidence type="ECO:0000259" key="10">
    <source>
        <dbReference type="Pfam" id="PF20656"/>
    </source>
</evidence>
<name>A0A2L0FAX2_SORCE</name>
<evidence type="ECO:0000313" key="12">
    <source>
        <dbReference type="EMBL" id="AUX48647.1"/>
    </source>
</evidence>
<dbReference type="InterPro" id="IPR001465">
    <property type="entry name" value="Malate_synthase_TIM"/>
</dbReference>
<accession>A0A2L0FAX2</accession>
<keyword evidence="4 8" id="KW-0816">Tricarboxylic acid cycle</keyword>
<dbReference type="FunFam" id="3.20.20.360:FF:000001">
    <property type="entry name" value="Malate synthase"/>
    <property type="match status" value="1"/>
</dbReference>
<dbReference type="PROSITE" id="PS00510">
    <property type="entry name" value="MALATE_SYNTHASE"/>
    <property type="match status" value="1"/>
</dbReference>
<evidence type="ECO:0000256" key="8">
    <source>
        <dbReference type="RuleBase" id="RU000555"/>
    </source>
</evidence>
<dbReference type="GO" id="GO:0005737">
    <property type="term" value="C:cytoplasm"/>
    <property type="evidence" value="ECO:0007669"/>
    <property type="project" value="TreeGrafter"/>
</dbReference>
<dbReference type="PIRSF" id="PIRSF001363">
    <property type="entry name" value="Malate_synth"/>
    <property type="match status" value="1"/>
</dbReference>
<dbReference type="GO" id="GO:0006099">
    <property type="term" value="P:tricarboxylic acid cycle"/>
    <property type="evidence" value="ECO:0007669"/>
    <property type="project" value="UniProtKB-KW"/>
</dbReference>
<dbReference type="PANTHER" id="PTHR42902">
    <property type="entry name" value="MALATE SYNTHASE"/>
    <property type="match status" value="1"/>
</dbReference>
<feature type="domain" description="Malate synthase TIM barrel" evidence="9">
    <location>
        <begin position="162"/>
        <end position="406"/>
    </location>
</feature>
<dbReference type="InterPro" id="IPR048356">
    <property type="entry name" value="MS_N"/>
</dbReference>
<dbReference type="InterPro" id="IPR006252">
    <property type="entry name" value="Malate_synthA"/>
</dbReference>
<dbReference type="InterPro" id="IPR019830">
    <property type="entry name" value="Malate_synthase_CS"/>
</dbReference>
<dbReference type="InterPro" id="IPR048355">
    <property type="entry name" value="MS_C"/>
</dbReference>
<feature type="domain" description="Malate synthase N-terminal" evidence="10">
    <location>
        <begin position="14"/>
        <end position="69"/>
    </location>
</feature>
<dbReference type="UniPathway" id="UPA00703">
    <property type="reaction ID" value="UER00720"/>
</dbReference>
<gene>
    <name evidence="12" type="primary">aceB</name>
    <name evidence="12" type="ORF">SOCE26_101880</name>
</gene>
<dbReference type="EMBL" id="CP012673">
    <property type="protein sequence ID" value="AUX48647.1"/>
    <property type="molecule type" value="Genomic_DNA"/>
</dbReference>
<dbReference type="FunFam" id="1.20.1220.12:FF:000001">
    <property type="entry name" value="Malate synthase"/>
    <property type="match status" value="1"/>
</dbReference>
<evidence type="ECO:0000256" key="7">
    <source>
        <dbReference type="PIRSR" id="PIRSR001363-1"/>
    </source>
</evidence>
<proteinExistence type="inferred from homology"/>
<dbReference type="SUPFAM" id="SSF51645">
    <property type="entry name" value="Malate synthase G"/>
    <property type="match status" value="1"/>
</dbReference>
<evidence type="ECO:0000256" key="1">
    <source>
        <dbReference type="ARBA" id="ARBA00006394"/>
    </source>
</evidence>